<feature type="compositionally biased region" description="Basic residues" evidence="1">
    <location>
        <begin position="64"/>
        <end position="74"/>
    </location>
</feature>
<name>A0AA38JE36_9AGAR</name>
<evidence type="ECO:0000313" key="3">
    <source>
        <dbReference type="Proteomes" id="UP001176059"/>
    </source>
</evidence>
<feature type="compositionally biased region" description="Basic and acidic residues" evidence="1">
    <location>
        <begin position="12"/>
        <end position="24"/>
    </location>
</feature>
<keyword evidence="3" id="KW-1185">Reference proteome</keyword>
<gene>
    <name evidence="2" type="ORF">DFJ43DRAFT_1088724</name>
</gene>
<evidence type="ECO:0000256" key="1">
    <source>
        <dbReference type="SAM" id="MobiDB-lite"/>
    </source>
</evidence>
<organism evidence="2 3">
    <name type="scientific">Lentinula guzmanii</name>
    <dbReference type="NCBI Taxonomy" id="2804957"/>
    <lineage>
        <taxon>Eukaryota</taxon>
        <taxon>Fungi</taxon>
        <taxon>Dikarya</taxon>
        <taxon>Basidiomycota</taxon>
        <taxon>Agaricomycotina</taxon>
        <taxon>Agaricomycetes</taxon>
        <taxon>Agaricomycetidae</taxon>
        <taxon>Agaricales</taxon>
        <taxon>Marasmiineae</taxon>
        <taxon>Omphalotaceae</taxon>
        <taxon>Lentinula</taxon>
    </lineage>
</organism>
<dbReference type="EMBL" id="JANVFO010000045">
    <property type="protein sequence ID" value="KAJ3725674.1"/>
    <property type="molecule type" value="Genomic_DNA"/>
</dbReference>
<dbReference type="Proteomes" id="UP001176059">
    <property type="component" value="Unassembled WGS sequence"/>
</dbReference>
<protein>
    <submittedName>
        <fullName evidence="2">Uncharacterized protein</fullName>
    </submittedName>
</protein>
<reference evidence="2" key="1">
    <citation type="submission" date="2022-08" db="EMBL/GenBank/DDBJ databases">
        <authorList>
            <consortium name="DOE Joint Genome Institute"/>
            <person name="Min B."/>
            <person name="Sierra-Patev S."/>
            <person name="Naranjo-Ortiz M."/>
            <person name="Looney B."/>
            <person name="Konkel Z."/>
            <person name="Slot J.C."/>
            <person name="Sakamoto Y."/>
            <person name="Steenwyk J.L."/>
            <person name="Rokas A."/>
            <person name="Carro J."/>
            <person name="Camarero S."/>
            <person name="Ferreira P."/>
            <person name="Molpeceres G."/>
            <person name="Ruiz-duenas F.J."/>
            <person name="Serrano A."/>
            <person name="Henrissat B."/>
            <person name="Drula E."/>
            <person name="Hughes K.W."/>
            <person name="Mata J.L."/>
            <person name="Ishikawa N.K."/>
            <person name="Vargas-Isla R."/>
            <person name="Ushijima S."/>
            <person name="Smith C.A."/>
            <person name="Ahrendt S."/>
            <person name="Andreopoulos W."/>
            <person name="He G."/>
            <person name="LaButti K."/>
            <person name="Lipzen A."/>
            <person name="Ng V."/>
            <person name="Riley R."/>
            <person name="Sandor L."/>
            <person name="Barry K."/>
            <person name="Martinez A.T."/>
            <person name="Xiao Y."/>
            <person name="Gibbons J.G."/>
            <person name="Terashima K."/>
            <person name="Hibbett D.S."/>
            <person name="Grigoriev I.V."/>
        </authorList>
    </citation>
    <scope>NUCLEOTIDE SEQUENCE</scope>
    <source>
        <strain evidence="2">ET3784</strain>
    </source>
</reference>
<feature type="region of interest" description="Disordered" evidence="1">
    <location>
        <begin position="1"/>
        <end position="251"/>
    </location>
</feature>
<dbReference type="AlphaFoldDB" id="A0AA38JE36"/>
<evidence type="ECO:0000313" key="2">
    <source>
        <dbReference type="EMBL" id="KAJ3725674.1"/>
    </source>
</evidence>
<accession>A0AA38JE36</accession>
<feature type="compositionally biased region" description="Polar residues" evidence="1">
    <location>
        <begin position="46"/>
        <end position="57"/>
    </location>
</feature>
<feature type="compositionally biased region" description="Low complexity" evidence="1">
    <location>
        <begin position="129"/>
        <end position="141"/>
    </location>
</feature>
<feature type="compositionally biased region" description="Low complexity" evidence="1">
    <location>
        <begin position="32"/>
        <end position="45"/>
    </location>
</feature>
<comment type="caution">
    <text evidence="2">The sequence shown here is derived from an EMBL/GenBank/DDBJ whole genome shotgun (WGS) entry which is preliminary data.</text>
</comment>
<reference evidence="2" key="2">
    <citation type="journal article" date="2023" name="Proc. Natl. Acad. Sci. U.S.A.">
        <title>A global phylogenomic analysis of the shiitake genus Lentinula.</title>
        <authorList>
            <person name="Sierra-Patev S."/>
            <person name="Min B."/>
            <person name="Naranjo-Ortiz M."/>
            <person name="Looney B."/>
            <person name="Konkel Z."/>
            <person name="Slot J.C."/>
            <person name="Sakamoto Y."/>
            <person name="Steenwyk J.L."/>
            <person name="Rokas A."/>
            <person name="Carro J."/>
            <person name="Camarero S."/>
            <person name="Ferreira P."/>
            <person name="Molpeceres G."/>
            <person name="Ruiz-Duenas F.J."/>
            <person name="Serrano A."/>
            <person name="Henrissat B."/>
            <person name="Drula E."/>
            <person name="Hughes K.W."/>
            <person name="Mata J.L."/>
            <person name="Ishikawa N.K."/>
            <person name="Vargas-Isla R."/>
            <person name="Ushijima S."/>
            <person name="Smith C.A."/>
            <person name="Donoghue J."/>
            <person name="Ahrendt S."/>
            <person name="Andreopoulos W."/>
            <person name="He G."/>
            <person name="LaButti K."/>
            <person name="Lipzen A."/>
            <person name="Ng V."/>
            <person name="Riley R."/>
            <person name="Sandor L."/>
            <person name="Barry K."/>
            <person name="Martinez A.T."/>
            <person name="Xiao Y."/>
            <person name="Gibbons J.G."/>
            <person name="Terashima K."/>
            <person name="Grigoriev I.V."/>
            <person name="Hibbett D."/>
        </authorList>
    </citation>
    <scope>NUCLEOTIDE SEQUENCE</scope>
    <source>
        <strain evidence="2">ET3784</strain>
    </source>
</reference>
<feature type="compositionally biased region" description="Polar residues" evidence="1">
    <location>
        <begin position="78"/>
        <end position="105"/>
    </location>
</feature>
<sequence>MESEEAEGSSEAVKDESAGVKVEGESMADNHTSLSSTTPSDSLKSQNVIGNQTSPERSQSKSRPGLHTRARTRPHAPTLSSMPALSDLSLHSPSNIVGTPFTVNSVPYEYPFPPNAQSSDATFPPLTPPSLLSASLSLSGPTVALSTSSPFGPDARSYSPTHPKMRPVDPPIPPGLVKKRQRWSLTLTRRESSFGSQTSEGSTSSGTGTRSHRAFSLDDAPPTVPPQATLPERTSSGKTSPVPGTADDNSH</sequence>
<proteinExistence type="predicted"/>
<feature type="compositionally biased region" description="Low complexity" evidence="1">
    <location>
        <begin position="193"/>
        <end position="209"/>
    </location>
</feature>